<proteinExistence type="inferred from homology"/>
<comment type="pathway">
    <text evidence="1">Protein modification; protein ubiquitination.</text>
</comment>
<sequence>MASMLPHSHISSSAIPPSSASLPSPCSFLGAHSERLRRSRVLRLRGGMADDRPAQDVDEGLYSRQLYVMGHAAQRSLSSSSILLVGLTGLGAEIGKNLVLAGVGVLDVFDGTLASYSDLSSSFLLTEADISQPRSAHAAERLSPLNPHVAVGAATGPFTPESLRKYTAVVVVDRPLPEQLELNAAARAAGCKFVSACSQSVCGSVFCDFGESFEVADADGEEARQALLERVEAGEETELVCVEEQPHGLQAGDVVRLEEVGGMPAFEEEGRTFVVRSAPDRHRLVIGDTRALGSYAGGGRVVQVKQPRQLSMKPLAEAVSSPKLMEGSTLPKRRALTLHACFACAHLLPEDAPAGSEYAAAALLAAIVESELIEERLIVREIVEAFAKGAGGALSGVSAFIGGFAAQEVLKAATRRFTPLDQFFYYEAVDALPSPRPTAEECQPRGDRYDGERAVLGDDMVNKLLKLSTFVVGAGAIGCELLKCFALTGVGCGGGSVTVTDMDSIERSNLNRQFLFRPTDLGHPKSVCAAAACRRLNPHFNVRPLVERVGAEEAGSFDETFWRSVDFVANALDNVEARLFVDRCCVHYDLPLLESGTSGTKGNTQVVLPALSESYGSSVDPLEKAIPVCTLKSFPYLIEHTIQWARDAFEGEFTQGPDAVNKWLQQPEFLEKLQADGSLRNEAEAVFDGIVARPANPTDCVRWALQRFDAWFRRGPEALLREYPPDHTAENGAAFWSGTRRMPRPLSFDPHDETHTQFVLSAARLRGRTLGQPPIDPSQLSVALEACGDKSEAQDEREPSALIKALSAPAVAQARLRPKEYSCTPEAFEKDVDSNDHMAFITAASNLRAANYGIPPADLHRSKLIAGRITPAIATTTAAVVGLVTIELLKLVSRSRELSAHANTFINLALPLVASSEPNEAEEKVMPKTGTPWTLWTKVEVNEGRELLLKELVQLLEERFQLELSMLSFRGQTLYSSIAPPSQQKFWLSLGVREVISNTTGQKPRSGTIFLQANCYDDESEEDVEIPTIAYR</sequence>
<dbReference type="PROSITE" id="PS00865">
    <property type="entry name" value="UBIQUITIN_ACTIVAT_2"/>
    <property type="match status" value="1"/>
</dbReference>
<evidence type="ECO:0000256" key="4">
    <source>
        <dbReference type="ARBA" id="ARBA00022741"/>
    </source>
</evidence>
<dbReference type="Gene3D" id="3.50.50.80">
    <property type="entry name" value="Ubiquitin-activating enzyme E1, inactive adenylation domain, subdomain 1"/>
    <property type="match status" value="1"/>
</dbReference>
<feature type="active site" description="Glycyl thioester intermediate" evidence="7">
    <location>
        <position position="629"/>
    </location>
</feature>
<dbReference type="InterPro" id="IPR018075">
    <property type="entry name" value="UBQ-activ_enz_E1"/>
</dbReference>
<dbReference type="GO" id="GO:0031510">
    <property type="term" value="C:SUMO activating enzyme complex"/>
    <property type="evidence" value="ECO:0007669"/>
    <property type="project" value="TreeGrafter"/>
</dbReference>
<keyword evidence="6 8" id="KW-0067">ATP-binding</keyword>
<dbReference type="GO" id="GO:0005524">
    <property type="term" value="F:ATP binding"/>
    <property type="evidence" value="ECO:0007669"/>
    <property type="project" value="UniProtKB-KW"/>
</dbReference>
<dbReference type="InterPro" id="IPR033127">
    <property type="entry name" value="UBQ-activ_enz_E1_Cys_AS"/>
</dbReference>
<evidence type="ECO:0000256" key="6">
    <source>
        <dbReference type="ARBA" id="ARBA00022840"/>
    </source>
</evidence>
<evidence type="ECO:0000256" key="7">
    <source>
        <dbReference type="PROSITE-ProRule" id="PRU10132"/>
    </source>
</evidence>
<dbReference type="Proteomes" id="UP001515480">
    <property type="component" value="Unassembled WGS sequence"/>
</dbReference>
<dbReference type="Pfam" id="PF09358">
    <property type="entry name" value="E1_UFD"/>
    <property type="match status" value="1"/>
</dbReference>
<dbReference type="AlphaFoldDB" id="A0AB34J640"/>
<gene>
    <name evidence="11" type="ORF">AB1Y20_005557</name>
</gene>
<reference evidence="11 12" key="1">
    <citation type="journal article" date="2024" name="Science">
        <title>Giant polyketide synthase enzymes in the biosynthesis of giant marine polyether toxins.</title>
        <authorList>
            <person name="Fallon T.R."/>
            <person name="Shende V.V."/>
            <person name="Wierzbicki I.H."/>
            <person name="Pendleton A.L."/>
            <person name="Watervoot N.F."/>
            <person name="Auber R.P."/>
            <person name="Gonzalez D.J."/>
            <person name="Wisecaver J.H."/>
            <person name="Moore B.S."/>
        </authorList>
    </citation>
    <scope>NUCLEOTIDE SEQUENCE [LARGE SCALE GENOMIC DNA]</scope>
    <source>
        <strain evidence="11 12">12B1</strain>
    </source>
</reference>
<dbReference type="PANTHER" id="PTHR10953:SF4">
    <property type="entry name" value="UBIQUITIN-ACTIVATING ENZYME E1 C-TERMINAL DOMAIN-CONTAINING PROTEIN"/>
    <property type="match status" value="1"/>
</dbReference>
<accession>A0AB34J640</accession>
<comment type="caution">
    <text evidence="11">The sequence shown here is derived from an EMBL/GenBank/DDBJ whole genome shotgun (WGS) entry which is preliminary data.</text>
</comment>
<comment type="similarity">
    <text evidence="2 8">Belongs to the ubiquitin-activating E1 family.</text>
</comment>
<evidence type="ECO:0000256" key="9">
    <source>
        <dbReference type="SAM" id="MobiDB-lite"/>
    </source>
</evidence>
<name>A0AB34J640_PRYPA</name>
<protein>
    <recommendedName>
        <fullName evidence="10">Ubiquitin-activating enzyme E1 C-terminal domain-containing protein</fullName>
    </recommendedName>
</protein>
<dbReference type="NCBIfam" id="TIGR01408">
    <property type="entry name" value="Ube1"/>
    <property type="match status" value="1"/>
</dbReference>
<dbReference type="InterPro" id="IPR045886">
    <property type="entry name" value="ThiF/MoeB/HesA"/>
</dbReference>
<evidence type="ECO:0000256" key="8">
    <source>
        <dbReference type="RuleBase" id="RU000519"/>
    </source>
</evidence>
<evidence type="ECO:0000256" key="1">
    <source>
        <dbReference type="ARBA" id="ARBA00004906"/>
    </source>
</evidence>
<dbReference type="InterPro" id="IPR038252">
    <property type="entry name" value="UBA_E1_C_sf"/>
</dbReference>
<organism evidence="11 12">
    <name type="scientific">Prymnesium parvum</name>
    <name type="common">Toxic golden alga</name>
    <dbReference type="NCBI Taxonomy" id="97485"/>
    <lineage>
        <taxon>Eukaryota</taxon>
        <taxon>Haptista</taxon>
        <taxon>Haptophyta</taxon>
        <taxon>Prymnesiophyceae</taxon>
        <taxon>Prymnesiales</taxon>
        <taxon>Prymnesiaceae</taxon>
        <taxon>Prymnesium</taxon>
    </lineage>
</organism>
<dbReference type="SUPFAM" id="SSF69572">
    <property type="entry name" value="Activating enzymes of the ubiquitin-like proteins"/>
    <property type="match status" value="2"/>
</dbReference>
<dbReference type="Pfam" id="PF00899">
    <property type="entry name" value="ThiF"/>
    <property type="match status" value="2"/>
</dbReference>
<dbReference type="InterPro" id="IPR018965">
    <property type="entry name" value="Ub-activating_enz_E1_C"/>
</dbReference>
<evidence type="ECO:0000259" key="10">
    <source>
        <dbReference type="SMART" id="SM00985"/>
    </source>
</evidence>
<keyword evidence="3 8" id="KW-0436">Ligase</keyword>
<dbReference type="InterPro" id="IPR000594">
    <property type="entry name" value="ThiF_NAD_FAD-bd"/>
</dbReference>
<evidence type="ECO:0000313" key="12">
    <source>
        <dbReference type="Proteomes" id="UP001515480"/>
    </source>
</evidence>
<dbReference type="GO" id="GO:0016925">
    <property type="term" value="P:protein sumoylation"/>
    <property type="evidence" value="ECO:0007669"/>
    <property type="project" value="TreeGrafter"/>
</dbReference>
<dbReference type="PANTHER" id="PTHR10953">
    <property type="entry name" value="UBIQUITIN-ACTIVATING ENZYME E1"/>
    <property type="match status" value="1"/>
</dbReference>
<dbReference type="GO" id="GO:0005737">
    <property type="term" value="C:cytoplasm"/>
    <property type="evidence" value="ECO:0007669"/>
    <property type="project" value="TreeGrafter"/>
</dbReference>
<feature type="domain" description="Ubiquitin-activating enzyme E1 C-terminal" evidence="10">
    <location>
        <begin position="901"/>
        <end position="1029"/>
    </location>
</feature>
<dbReference type="Pfam" id="PF10585">
    <property type="entry name" value="UBA_E1_SCCH"/>
    <property type="match status" value="1"/>
</dbReference>
<dbReference type="InterPro" id="IPR042302">
    <property type="entry name" value="E1_FCCH_sf"/>
</dbReference>
<dbReference type="Gene3D" id="3.40.50.12550">
    <property type="entry name" value="Ubiquitin-activating enzyme E1, inactive adenylation domain, subdomain 2"/>
    <property type="match status" value="1"/>
</dbReference>
<dbReference type="InterPro" id="IPR042449">
    <property type="entry name" value="Ub-E1_IAD_1"/>
</dbReference>
<dbReference type="InterPro" id="IPR000011">
    <property type="entry name" value="UBQ/SUMO-activ_enz_E1-like"/>
</dbReference>
<dbReference type="Gene3D" id="1.10.10.2660">
    <property type="entry name" value="Ubiquitin-activating enzyme E1, SCCH domain"/>
    <property type="match status" value="1"/>
</dbReference>
<dbReference type="Gene3D" id="2.40.30.180">
    <property type="entry name" value="Ubiquitin-activating enzyme E1, FCCH domain"/>
    <property type="match status" value="1"/>
</dbReference>
<keyword evidence="5 8" id="KW-0833">Ubl conjugation pathway</keyword>
<evidence type="ECO:0000256" key="2">
    <source>
        <dbReference type="ARBA" id="ARBA00005673"/>
    </source>
</evidence>
<evidence type="ECO:0000313" key="11">
    <source>
        <dbReference type="EMBL" id="KAL1512295.1"/>
    </source>
</evidence>
<dbReference type="PRINTS" id="PR01849">
    <property type="entry name" value="UBIQUITINACT"/>
</dbReference>
<keyword evidence="12" id="KW-1185">Reference proteome</keyword>
<feature type="region of interest" description="Disordered" evidence="9">
    <location>
        <begin position="1"/>
        <end position="21"/>
    </location>
</feature>
<keyword evidence="4 8" id="KW-0547">Nucleotide-binding</keyword>
<dbReference type="Gene3D" id="3.10.290.60">
    <property type="entry name" value="Ubiquitin-activating enzyme E1, UFD domain"/>
    <property type="match status" value="1"/>
</dbReference>
<evidence type="ECO:0000256" key="3">
    <source>
        <dbReference type="ARBA" id="ARBA00022598"/>
    </source>
</evidence>
<dbReference type="SMART" id="SM00985">
    <property type="entry name" value="UBA_e1_C"/>
    <property type="match status" value="1"/>
</dbReference>
<dbReference type="EMBL" id="JBGBPQ010000013">
    <property type="protein sequence ID" value="KAL1512295.1"/>
    <property type="molecule type" value="Genomic_DNA"/>
</dbReference>
<dbReference type="InterPro" id="IPR035985">
    <property type="entry name" value="Ubiquitin-activating_enz"/>
</dbReference>
<dbReference type="InterPro" id="IPR019572">
    <property type="entry name" value="UBA_E1_SCCH"/>
</dbReference>
<dbReference type="Gene3D" id="3.40.50.720">
    <property type="entry name" value="NAD(P)-binding Rossmann-like Domain"/>
    <property type="match status" value="1"/>
</dbReference>
<evidence type="ECO:0000256" key="5">
    <source>
        <dbReference type="ARBA" id="ARBA00022786"/>
    </source>
</evidence>
<dbReference type="GO" id="GO:0004839">
    <property type="term" value="F:ubiquitin activating enzyme activity"/>
    <property type="evidence" value="ECO:0007669"/>
    <property type="project" value="UniProtKB-EC"/>
</dbReference>
<dbReference type="GO" id="GO:0019948">
    <property type="term" value="F:SUMO activating enzyme activity"/>
    <property type="evidence" value="ECO:0007669"/>
    <property type="project" value="TreeGrafter"/>
</dbReference>
<dbReference type="InterPro" id="IPR042063">
    <property type="entry name" value="Ubi_acti_E1_SCCH"/>
</dbReference>